<dbReference type="GO" id="GO:0006040">
    <property type="term" value="P:amino sugar metabolic process"/>
    <property type="evidence" value="ECO:0007669"/>
    <property type="project" value="InterPro"/>
</dbReference>
<dbReference type="OrthoDB" id="9763949at2"/>
<accession>A0A4V3F6T0</accession>
<organism evidence="1 2">
    <name type="scientific">Gelidibacter sediminis</name>
    <dbReference type="NCBI Taxonomy" id="1608710"/>
    <lineage>
        <taxon>Bacteria</taxon>
        <taxon>Pseudomonadati</taxon>
        <taxon>Bacteroidota</taxon>
        <taxon>Flavobacteriia</taxon>
        <taxon>Flavobacteriales</taxon>
        <taxon>Flavobacteriaceae</taxon>
        <taxon>Gelidibacter</taxon>
    </lineage>
</organism>
<dbReference type="SUPFAM" id="SSF53067">
    <property type="entry name" value="Actin-like ATPase domain"/>
    <property type="match status" value="1"/>
</dbReference>
<keyword evidence="2" id="KW-1185">Reference proteome</keyword>
<comment type="caution">
    <text evidence="1">The sequence shown here is derived from an EMBL/GenBank/DDBJ whole genome shotgun (WGS) entry which is preliminary data.</text>
</comment>
<keyword evidence="1" id="KW-0808">Transferase</keyword>
<dbReference type="Pfam" id="PF03702">
    <property type="entry name" value="AnmK"/>
    <property type="match status" value="1"/>
</dbReference>
<protein>
    <submittedName>
        <fullName evidence="1">Anhydro-N-acetylmuramic acid kinase</fullName>
    </submittedName>
</protein>
<name>A0A4V3F6T0_9FLAO</name>
<dbReference type="GO" id="GO:0016301">
    <property type="term" value="F:kinase activity"/>
    <property type="evidence" value="ECO:0007669"/>
    <property type="project" value="UniProtKB-KW"/>
</dbReference>
<keyword evidence="1" id="KW-0418">Kinase</keyword>
<dbReference type="AlphaFoldDB" id="A0A4V3F6T0"/>
<gene>
    <name evidence="1" type="ORF">BXY82_3126</name>
</gene>
<evidence type="ECO:0000313" key="2">
    <source>
        <dbReference type="Proteomes" id="UP000294689"/>
    </source>
</evidence>
<dbReference type="InterPro" id="IPR005338">
    <property type="entry name" value="Anhydro_N_Ac-Mur_kinase"/>
</dbReference>
<dbReference type="NCBIfam" id="NF007144">
    <property type="entry name" value="PRK09585.2-3"/>
    <property type="match status" value="1"/>
</dbReference>
<dbReference type="GO" id="GO:0009254">
    <property type="term" value="P:peptidoglycan turnover"/>
    <property type="evidence" value="ECO:0007669"/>
    <property type="project" value="InterPro"/>
</dbReference>
<sequence length="354" mass="39257">MDKNHYNVLGIMSGTSLDGVDVAHCIFDKNGAWKFEIKASETYSYPSDWLTKLKDLVKLNLDELRELDEEYTVFLSEVIQKFITEHNINGLDAICSHGHTALHQPENKLTYQVGNLPKLATLLNATVVCDFRVEDVELGGQGAPLVPIGDELLFPQYNFCLNLGGFANISTHVNGKRIAYDICPVNIVLNHYVSTLGLAYDEGGKIARSGAVHQPLLDALNALGFYKSPYPKSLGLEWVKSEILPLIDAYHLDIKDILHTFVEHVAIQISNEINQQKQASVLTTGGGAFNTFLMERIAHHTQNKIIIPDKSIIENKEALIFAFLGVLKLRNENNCLSSVTGAIKDHSSGKIYNP</sequence>
<reference evidence="1 2" key="1">
    <citation type="submission" date="2019-03" db="EMBL/GenBank/DDBJ databases">
        <title>Genomic Encyclopedia of Archaeal and Bacterial Type Strains, Phase II (KMG-II): from individual species to whole genera.</title>
        <authorList>
            <person name="Goeker M."/>
        </authorList>
    </citation>
    <scope>NUCLEOTIDE SEQUENCE [LARGE SCALE GENOMIC DNA]</scope>
    <source>
        <strain evidence="1 2">DSM 28135</strain>
    </source>
</reference>
<dbReference type="RefSeq" id="WP_133759088.1">
    <property type="nucleotide sequence ID" value="NZ_SOBW01000011.1"/>
</dbReference>
<dbReference type="PANTHER" id="PTHR30605">
    <property type="entry name" value="ANHYDRO-N-ACETYLMURAMIC ACID KINASE"/>
    <property type="match status" value="1"/>
</dbReference>
<dbReference type="InterPro" id="IPR043129">
    <property type="entry name" value="ATPase_NBD"/>
</dbReference>
<dbReference type="Proteomes" id="UP000294689">
    <property type="component" value="Unassembled WGS sequence"/>
</dbReference>
<dbReference type="GO" id="GO:0016773">
    <property type="term" value="F:phosphotransferase activity, alcohol group as acceptor"/>
    <property type="evidence" value="ECO:0007669"/>
    <property type="project" value="InterPro"/>
</dbReference>
<dbReference type="PANTHER" id="PTHR30605:SF0">
    <property type="entry name" value="ANHYDRO-N-ACETYLMURAMIC ACID KINASE"/>
    <property type="match status" value="1"/>
</dbReference>
<proteinExistence type="predicted"/>
<evidence type="ECO:0000313" key="1">
    <source>
        <dbReference type="EMBL" id="TDU33826.1"/>
    </source>
</evidence>
<dbReference type="GO" id="GO:0005524">
    <property type="term" value="F:ATP binding"/>
    <property type="evidence" value="ECO:0007669"/>
    <property type="project" value="InterPro"/>
</dbReference>
<dbReference type="EMBL" id="SOBW01000011">
    <property type="protein sequence ID" value="TDU33826.1"/>
    <property type="molecule type" value="Genomic_DNA"/>
</dbReference>
<dbReference type="Gene3D" id="3.30.420.40">
    <property type="match status" value="2"/>
</dbReference>